<sequence length="232" mass="24808">MGPLEPLAARLRAAAEAGLSPALAPGLRAEGPGWYAASELAAPTYHRLSELVEEIRREQEAPLHVAAALWWKGFAYWTTFPVVMGWAINRHVPLMTAENTVLHSSPGEPRLRVGLGEPLAATGGAAELGAIIRETLLEDLHAPIVEALHALTRTGRRGLWGSTAEAFAHPLVSYARDLLDDPADAAATLLRSTGGPVTGLLETPSMRRRTCCLWVTLPGRDACSTCCAVRRG</sequence>
<dbReference type="EMBL" id="JACHMP010000001">
    <property type="protein sequence ID" value="MBB5820410.1"/>
    <property type="molecule type" value="Genomic_DNA"/>
</dbReference>
<comment type="caution">
    <text evidence="1">The sequence shown here is derived from an EMBL/GenBank/DDBJ whole genome shotgun (WGS) entry which is preliminary data.</text>
</comment>
<evidence type="ECO:0000313" key="1">
    <source>
        <dbReference type="EMBL" id="MBB5820410.1"/>
    </source>
</evidence>
<protein>
    <submittedName>
        <fullName evidence="1">Ferric iron reductase protein FhuF</fullName>
    </submittedName>
</protein>
<organism evidence="1 2">
    <name type="scientific">Streptosporangium becharense</name>
    <dbReference type="NCBI Taxonomy" id="1816182"/>
    <lineage>
        <taxon>Bacteria</taxon>
        <taxon>Bacillati</taxon>
        <taxon>Actinomycetota</taxon>
        <taxon>Actinomycetes</taxon>
        <taxon>Streptosporangiales</taxon>
        <taxon>Streptosporangiaceae</taxon>
        <taxon>Streptosporangium</taxon>
    </lineage>
</organism>
<keyword evidence="2" id="KW-1185">Reference proteome</keyword>
<proteinExistence type="predicted"/>
<evidence type="ECO:0000313" key="2">
    <source>
        <dbReference type="Proteomes" id="UP000540685"/>
    </source>
</evidence>
<accession>A0A7W9IGM8</accession>
<reference evidence="1 2" key="1">
    <citation type="submission" date="2020-08" db="EMBL/GenBank/DDBJ databases">
        <title>Sequencing the genomes of 1000 actinobacteria strains.</title>
        <authorList>
            <person name="Klenk H.-P."/>
        </authorList>
    </citation>
    <scope>NUCLEOTIDE SEQUENCE [LARGE SCALE GENOMIC DNA]</scope>
    <source>
        <strain evidence="1 2">DSM 46887</strain>
    </source>
</reference>
<dbReference type="Proteomes" id="UP000540685">
    <property type="component" value="Unassembled WGS sequence"/>
</dbReference>
<dbReference type="AlphaFoldDB" id="A0A7W9IGM8"/>
<dbReference type="RefSeq" id="WP_184854779.1">
    <property type="nucleotide sequence ID" value="NZ_JACHMP010000001.1"/>
</dbReference>
<name>A0A7W9IGM8_9ACTN</name>
<gene>
    <name evidence="1" type="ORF">F4562_003472</name>
</gene>